<dbReference type="Proteomes" id="UP001221898">
    <property type="component" value="Unassembled WGS sequence"/>
</dbReference>
<keyword evidence="7" id="KW-0411">Iron-sulfur</keyword>
<evidence type="ECO:0000256" key="1">
    <source>
        <dbReference type="ARBA" id="ARBA00001966"/>
    </source>
</evidence>
<evidence type="ECO:0000256" key="9">
    <source>
        <dbReference type="ARBA" id="ARBA00032791"/>
    </source>
</evidence>
<dbReference type="Gene3D" id="3.40.50.11860">
    <property type="entry name" value="Diphthamide synthesis DPH1/DPH2 domain 3"/>
    <property type="match status" value="1"/>
</dbReference>
<organism evidence="13 14">
    <name type="scientific">Aldrovandia affinis</name>
    <dbReference type="NCBI Taxonomy" id="143900"/>
    <lineage>
        <taxon>Eukaryota</taxon>
        <taxon>Metazoa</taxon>
        <taxon>Chordata</taxon>
        <taxon>Craniata</taxon>
        <taxon>Vertebrata</taxon>
        <taxon>Euteleostomi</taxon>
        <taxon>Actinopterygii</taxon>
        <taxon>Neopterygii</taxon>
        <taxon>Teleostei</taxon>
        <taxon>Notacanthiformes</taxon>
        <taxon>Halosauridae</taxon>
        <taxon>Aldrovandia</taxon>
    </lineage>
</organism>
<dbReference type="InterPro" id="IPR042265">
    <property type="entry name" value="DPH1/DPH2_3"/>
</dbReference>
<dbReference type="Pfam" id="PF00665">
    <property type="entry name" value="rve"/>
    <property type="match status" value="1"/>
</dbReference>
<dbReference type="NCBIfam" id="TIGR00272">
    <property type="entry name" value="DPH2"/>
    <property type="match status" value="1"/>
</dbReference>
<keyword evidence="5" id="KW-0479">Metal-binding</keyword>
<dbReference type="Pfam" id="PF17919">
    <property type="entry name" value="RT_RNaseH_2"/>
    <property type="match status" value="1"/>
</dbReference>
<evidence type="ECO:0000313" key="14">
    <source>
        <dbReference type="Proteomes" id="UP001221898"/>
    </source>
</evidence>
<evidence type="ECO:0000259" key="11">
    <source>
        <dbReference type="PROSITE" id="PS50835"/>
    </source>
</evidence>
<dbReference type="PROSITE" id="PS50994">
    <property type="entry name" value="INTEGRASE"/>
    <property type="match status" value="1"/>
</dbReference>
<proteinExistence type="inferred from homology"/>
<dbReference type="SFLD" id="SFLDS00032">
    <property type="entry name" value="Radical_SAM_3-amino-3-carboxyp"/>
    <property type="match status" value="1"/>
</dbReference>
<comment type="caution">
    <text evidence="13">The sequence shown here is derived from an EMBL/GenBank/DDBJ whole genome shotgun (WGS) entry which is preliminary data.</text>
</comment>
<evidence type="ECO:0000256" key="3">
    <source>
        <dbReference type="ARBA" id="ARBA00006179"/>
    </source>
</evidence>
<keyword evidence="6" id="KW-0408">Iron</keyword>
<dbReference type="Gene3D" id="3.30.420.10">
    <property type="entry name" value="Ribonuclease H-like superfamily/Ribonuclease H"/>
    <property type="match status" value="1"/>
</dbReference>
<dbReference type="NCBIfam" id="TIGR00322">
    <property type="entry name" value="diphth2_R"/>
    <property type="match status" value="1"/>
</dbReference>
<dbReference type="InterPro" id="IPR041588">
    <property type="entry name" value="Integrase_H2C2"/>
</dbReference>
<evidence type="ECO:0000256" key="8">
    <source>
        <dbReference type="ARBA" id="ARBA00032573"/>
    </source>
</evidence>
<dbReference type="InterPro" id="IPR043502">
    <property type="entry name" value="DNA/RNA_pol_sf"/>
</dbReference>
<evidence type="ECO:0000256" key="4">
    <source>
        <dbReference type="ARBA" id="ARBA00021914"/>
    </source>
</evidence>
<comment type="similarity">
    <text evidence="3">Belongs to the DPH1/DPH2 family. DPH2 subfamily.</text>
</comment>
<dbReference type="FunFam" id="3.40.50.11860:FF:000001">
    <property type="entry name" value="2-(3-amino-3-carboxypropyl)histidine synthase subunit 2"/>
    <property type="match status" value="1"/>
</dbReference>
<dbReference type="Gene3D" id="3.30.70.270">
    <property type="match status" value="1"/>
</dbReference>
<dbReference type="Gene3D" id="1.10.340.70">
    <property type="match status" value="1"/>
</dbReference>
<name>A0AAD7SIF8_9TELE</name>
<comment type="cofactor">
    <cofactor evidence="1">
        <name>[4Fe-4S] cluster</name>
        <dbReference type="ChEBI" id="CHEBI:49883"/>
    </cofactor>
</comment>
<sequence length="1375" mass="153057">MATNAVAIKLPEFWESSAAAWFSTVEAQFEIRKITDDKTRYYYVVAALGSSVASRLVGLLTDPPEEDKYATLKALLLKTFELSTAERARRLFAIQGLGDSKPSVLMEKMLNLLGREKPCFLFMELFLRNMPTRVQVALANTTITEPRALAEEADRFFLATQRPSPDLLAPTISAPPPVYRTAARDNSMPPDQRGATAGLCFYHFFLWNYSCATCQPESSAHLQTCSLPPSAPHRQSIAQSIIPRAAHTLRPLYEALKGKSPNQAIEWTAEREGAFKDTKAALAQAAMLAHPSHTAPIAITTDASDYAVGAVYEQWVGGAWQPLAFFSRQLSPSERKYSTFDRELLGLWLAIRHFRFLLEGREFTAYVDHKPLTFAMSKVAEPWSARQQRQFSFISEFTTDIQHVAGKSNLVADCLSRAVVGAVQLGLDYSHMATDQASDPTVQTLKTMDTGLRLEEVAFGDTGATLLCDISTGQPRPVVPVSWRRPVFEAVHGLSHPGRKPSVRLVAAKFVWHGLRKDVKAWVDTCTACQRAKVHRHIKAPLKRFSVPERRFDHVNVDLVGPLPPSHGYTYLFTMVDRTTRWPEAVPLSSTTSADLARAFIGTWVVRFGTPSDLSSDRGPQFTSELWSAVAEGLGVKLHRTTAYHPQANGLCERFHRSMKAALRASLKDGNWLDKLPWVMLGLRTAPKEDLQSSSAELVYGQPLRVPGEFMPNTTDPWSAAVQRASLLDSARVFAPVPTTQHGVPTSQVPPGLRSAGYVFIRHDPHRGPLQPPYDGPFRVLEHGPKHLVVDIGGRPEHVSVDRVKLAHLDVTQPVDLAIPPRRGRPPGQPAPPAEVPLTSAAPFTLVARASHCIFWLFVLSTRHYFINSGIVFKTMMAKFTSDCYQDTQKSQHTATMNRNTEGGGFEAMYQIKETSDFINKNNFHKVALQFPDDLLIDSVQIASKLESETGAKLYILGDTSYGSCCVDEVAAEHIGAQCIVHYGRACLSPSRRLPLMYVFGRRPVDVQGCVSSFEELYPDRQSHVIILYDVIYSDIIDDLLELLCRHYPNVVASTLHVDACQCYIPRQIHGQHIETGCSQTNSYQNGYEYVHKFGRQFNLKEGCKVEDYSMFYIGQEGATLTNFMMTWNRCSFSSFDPVTMVGRMETININRALMKRYYLIEKAKDAAVVGILVGTLGVANYLTILDQLKDTLRKAGKKSYMFAMGKLNVPKLANFLEIDIYVLIACSESSLLDSSEFYCPVVTPFEMEVACNKCQEWTGEYVTDFRDLLPGACRHMDFPNPDTDDDGEEVDISLITGALRSTYFSSSVPVDCIPDTSVVQRNQTLMVAHTSTAAAFLVGRSWQGLEQKLGQTPVVKAVEGRRGIAIAYEEEGHN</sequence>
<evidence type="ECO:0000256" key="6">
    <source>
        <dbReference type="ARBA" id="ARBA00023004"/>
    </source>
</evidence>
<dbReference type="GO" id="GO:0015074">
    <property type="term" value="P:DNA integration"/>
    <property type="evidence" value="ECO:0007669"/>
    <property type="project" value="InterPro"/>
</dbReference>
<dbReference type="Pfam" id="PF17921">
    <property type="entry name" value="Integrase_H2C2"/>
    <property type="match status" value="1"/>
</dbReference>
<dbReference type="PANTHER" id="PTHR10762">
    <property type="entry name" value="DIPHTHAMIDE BIOSYNTHESIS PROTEIN"/>
    <property type="match status" value="1"/>
</dbReference>
<dbReference type="Gene3D" id="3.40.50.11840">
    <property type="entry name" value="Diphthamide synthesis DPH1/DPH2 domain 1"/>
    <property type="match status" value="1"/>
</dbReference>
<dbReference type="PANTHER" id="PTHR10762:SF2">
    <property type="entry name" value="2-(3-AMINO-3-CARBOXYPROPYL)HISTIDINE SYNTHASE SUBUNIT 2"/>
    <property type="match status" value="1"/>
</dbReference>
<evidence type="ECO:0000259" key="12">
    <source>
        <dbReference type="PROSITE" id="PS50994"/>
    </source>
</evidence>
<dbReference type="InterPro" id="IPR055469">
    <property type="entry name" value="DUF7041"/>
</dbReference>
<comment type="pathway">
    <text evidence="2">Protein modification; peptidyl-diphthamide biosynthesis.</text>
</comment>
<dbReference type="Pfam" id="PF01866">
    <property type="entry name" value="Diphthamide_syn"/>
    <property type="match status" value="1"/>
</dbReference>
<dbReference type="GO" id="GO:0090560">
    <property type="term" value="F:2-(3-amino-3-carboxypropyl)histidine synthase activity"/>
    <property type="evidence" value="ECO:0007669"/>
    <property type="project" value="InterPro"/>
</dbReference>
<gene>
    <name evidence="13" type="ORF">AAFF_G00354520</name>
</gene>
<evidence type="ECO:0000256" key="10">
    <source>
        <dbReference type="ARBA" id="ARBA00045159"/>
    </source>
</evidence>
<dbReference type="GO" id="GO:0051536">
    <property type="term" value="F:iron-sulfur cluster binding"/>
    <property type="evidence" value="ECO:0007669"/>
    <property type="project" value="UniProtKB-KW"/>
</dbReference>
<dbReference type="InterPro" id="IPR007110">
    <property type="entry name" value="Ig-like_dom"/>
</dbReference>
<dbReference type="GO" id="GO:0003676">
    <property type="term" value="F:nucleic acid binding"/>
    <property type="evidence" value="ECO:0007669"/>
    <property type="project" value="InterPro"/>
</dbReference>
<dbReference type="InterPro" id="IPR016435">
    <property type="entry name" value="DPH1/DPH2"/>
</dbReference>
<dbReference type="FunFam" id="3.40.50.11840:FF:000002">
    <property type="entry name" value="2-(3-amino-3-carboxypropyl)histidine synthase subunit 2"/>
    <property type="match status" value="1"/>
</dbReference>
<protein>
    <recommendedName>
        <fullName evidence="4">2-(3-amino-3-carboxypropyl)histidine synthase subunit 2</fullName>
    </recommendedName>
    <alternativeName>
        <fullName evidence="8">Diphthamide biosynthesis protein 2</fullName>
    </alternativeName>
    <alternativeName>
        <fullName evidence="9">Diphtheria toxin resistance protein 2</fullName>
    </alternativeName>
</protein>
<dbReference type="InterPro" id="IPR012337">
    <property type="entry name" value="RNaseH-like_sf"/>
</dbReference>
<dbReference type="EMBL" id="JAINUG010000059">
    <property type="protein sequence ID" value="KAJ8403235.1"/>
    <property type="molecule type" value="Genomic_DNA"/>
</dbReference>
<dbReference type="FunFam" id="3.30.420.10:FF:000032">
    <property type="entry name" value="Retrovirus-related Pol polyprotein from transposon 297-like Protein"/>
    <property type="match status" value="1"/>
</dbReference>
<evidence type="ECO:0000313" key="13">
    <source>
        <dbReference type="EMBL" id="KAJ8403235.1"/>
    </source>
</evidence>
<dbReference type="PROSITE" id="PS50835">
    <property type="entry name" value="IG_LIKE"/>
    <property type="match status" value="1"/>
</dbReference>
<dbReference type="Pfam" id="PF23055">
    <property type="entry name" value="DUF7041"/>
    <property type="match status" value="1"/>
</dbReference>
<feature type="domain" description="Integrase catalytic" evidence="12">
    <location>
        <begin position="544"/>
        <end position="715"/>
    </location>
</feature>
<dbReference type="InterPro" id="IPR042263">
    <property type="entry name" value="DPH1/DPH2_1"/>
</dbReference>
<dbReference type="SUPFAM" id="SSF53098">
    <property type="entry name" value="Ribonuclease H-like"/>
    <property type="match status" value="1"/>
</dbReference>
<accession>A0AAD7SIF8</accession>
<dbReference type="SFLD" id="SFLDG01121">
    <property type="entry name" value="Diphthamide_biosynthesis"/>
    <property type="match status" value="1"/>
</dbReference>
<dbReference type="GO" id="GO:0017183">
    <property type="term" value="P:protein histidyl modification to diphthamide"/>
    <property type="evidence" value="ECO:0007669"/>
    <property type="project" value="InterPro"/>
</dbReference>
<keyword evidence="14" id="KW-1185">Reference proteome</keyword>
<dbReference type="InterPro" id="IPR001584">
    <property type="entry name" value="Integrase_cat-core"/>
</dbReference>
<dbReference type="GO" id="GO:0046872">
    <property type="term" value="F:metal ion binding"/>
    <property type="evidence" value="ECO:0007669"/>
    <property type="project" value="UniProtKB-KW"/>
</dbReference>
<reference evidence="13" key="1">
    <citation type="journal article" date="2023" name="Science">
        <title>Genome structures resolve the early diversification of teleost fishes.</title>
        <authorList>
            <person name="Parey E."/>
            <person name="Louis A."/>
            <person name="Montfort J."/>
            <person name="Bouchez O."/>
            <person name="Roques C."/>
            <person name="Iampietro C."/>
            <person name="Lluch J."/>
            <person name="Castinel A."/>
            <person name="Donnadieu C."/>
            <person name="Desvignes T."/>
            <person name="Floi Bucao C."/>
            <person name="Jouanno E."/>
            <person name="Wen M."/>
            <person name="Mejri S."/>
            <person name="Dirks R."/>
            <person name="Jansen H."/>
            <person name="Henkel C."/>
            <person name="Chen W.J."/>
            <person name="Zahm M."/>
            <person name="Cabau C."/>
            <person name="Klopp C."/>
            <person name="Thompson A.W."/>
            <person name="Robinson-Rechavi M."/>
            <person name="Braasch I."/>
            <person name="Lecointre G."/>
            <person name="Bobe J."/>
            <person name="Postlethwait J.H."/>
            <person name="Berthelot C."/>
            <person name="Roest Crollius H."/>
            <person name="Guiguen Y."/>
        </authorList>
    </citation>
    <scope>NUCLEOTIDE SEQUENCE</scope>
    <source>
        <strain evidence="13">NC1722</strain>
    </source>
</reference>
<feature type="domain" description="Ig-like" evidence="11">
    <location>
        <begin position="440"/>
        <end position="485"/>
    </location>
</feature>
<dbReference type="InterPro" id="IPR010014">
    <property type="entry name" value="DHP2"/>
</dbReference>
<dbReference type="InterPro" id="IPR036397">
    <property type="entry name" value="RNaseH_sf"/>
</dbReference>
<dbReference type="InterPro" id="IPR043128">
    <property type="entry name" value="Rev_trsase/Diguanyl_cyclase"/>
</dbReference>
<evidence type="ECO:0000256" key="7">
    <source>
        <dbReference type="ARBA" id="ARBA00023014"/>
    </source>
</evidence>
<dbReference type="SUPFAM" id="SSF56672">
    <property type="entry name" value="DNA/RNA polymerases"/>
    <property type="match status" value="1"/>
</dbReference>
<evidence type="ECO:0000256" key="2">
    <source>
        <dbReference type="ARBA" id="ARBA00005156"/>
    </source>
</evidence>
<evidence type="ECO:0000256" key="5">
    <source>
        <dbReference type="ARBA" id="ARBA00022723"/>
    </source>
</evidence>
<dbReference type="InterPro" id="IPR041577">
    <property type="entry name" value="RT_RNaseH_2"/>
</dbReference>
<dbReference type="CDD" id="cd09274">
    <property type="entry name" value="RNase_HI_RT_Ty3"/>
    <property type="match status" value="1"/>
</dbReference>
<dbReference type="SFLD" id="SFLDF00408">
    <property type="entry name" value="Diphthamide_biosynthesis_famil"/>
    <property type="match status" value="1"/>
</dbReference>
<comment type="function">
    <text evidence="10">Required for the first step of diphthamide biosynthesis, a post-translational modification of histidine which occurs in elongation factor 2. DPH1 and DPH2 transfer a 3-amino-3-carboxypropyl (ACP) group from S-adenosyl-L-methionine (SAM) to a histidine residue, the reaction is assisted by a reduction system comprising DPH3 and a NADH-dependent reductase. Facilitates the reduction of the catalytic iron-sulfur cluster found in the DPH1 subunit.</text>
</comment>